<evidence type="ECO:0000256" key="2">
    <source>
        <dbReference type="ARBA" id="ARBA00022555"/>
    </source>
</evidence>
<protein>
    <recommendedName>
        <fullName evidence="6 7">Peptidyl-tRNA hydrolase</fullName>
        <shortName evidence="7">Pth</shortName>
        <ecNumber evidence="1 7">3.1.1.29</ecNumber>
    </recommendedName>
</protein>
<keyword evidence="2 7" id="KW-0820">tRNA-binding</keyword>
<accession>A0A7C5R0G9</accession>
<evidence type="ECO:0000256" key="8">
    <source>
        <dbReference type="RuleBase" id="RU000673"/>
    </source>
</evidence>
<evidence type="ECO:0000256" key="7">
    <source>
        <dbReference type="HAMAP-Rule" id="MF_00083"/>
    </source>
</evidence>
<dbReference type="PANTHER" id="PTHR17224:SF1">
    <property type="entry name" value="PEPTIDYL-TRNA HYDROLASE"/>
    <property type="match status" value="1"/>
</dbReference>
<feature type="site" description="Discriminates between blocked and unblocked aminoacyl-tRNA" evidence="7">
    <location>
        <position position="9"/>
    </location>
</feature>
<comment type="similarity">
    <text evidence="5 7 9">Belongs to the PTH family.</text>
</comment>
<dbReference type="GO" id="GO:0006515">
    <property type="term" value="P:protein quality control for misfolded or incompletely synthesized proteins"/>
    <property type="evidence" value="ECO:0007669"/>
    <property type="project" value="UniProtKB-UniRule"/>
</dbReference>
<organism evidence="10">
    <name type="scientific">Hellea balneolensis</name>
    <dbReference type="NCBI Taxonomy" id="287478"/>
    <lineage>
        <taxon>Bacteria</taxon>
        <taxon>Pseudomonadati</taxon>
        <taxon>Pseudomonadota</taxon>
        <taxon>Alphaproteobacteria</taxon>
        <taxon>Maricaulales</taxon>
        <taxon>Robiginitomaculaceae</taxon>
        <taxon>Hellea</taxon>
    </lineage>
</organism>
<dbReference type="HAMAP" id="MF_00083">
    <property type="entry name" value="Pept_tRNA_hydro_bact"/>
    <property type="match status" value="1"/>
</dbReference>
<dbReference type="Gene3D" id="3.40.50.1470">
    <property type="entry name" value="Peptidyl-tRNA hydrolase"/>
    <property type="match status" value="1"/>
</dbReference>
<dbReference type="GO" id="GO:0005737">
    <property type="term" value="C:cytoplasm"/>
    <property type="evidence" value="ECO:0007669"/>
    <property type="project" value="UniProtKB-SubCell"/>
</dbReference>
<feature type="binding site" evidence="7">
    <location>
        <position position="68"/>
    </location>
    <ligand>
        <name>tRNA</name>
        <dbReference type="ChEBI" id="CHEBI:17843"/>
    </ligand>
</feature>
<dbReference type="EMBL" id="DRMJ01000199">
    <property type="protein sequence ID" value="HHL42763.1"/>
    <property type="molecule type" value="Genomic_DNA"/>
</dbReference>
<evidence type="ECO:0000313" key="10">
    <source>
        <dbReference type="EMBL" id="HHL42763.1"/>
    </source>
</evidence>
<dbReference type="FunFam" id="3.40.50.1470:FF:000001">
    <property type="entry name" value="Peptidyl-tRNA hydrolase"/>
    <property type="match status" value="1"/>
</dbReference>
<evidence type="ECO:0000256" key="5">
    <source>
        <dbReference type="ARBA" id="ARBA00038063"/>
    </source>
</evidence>
<dbReference type="EC" id="3.1.1.29" evidence="1 7"/>
<dbReference type="InterPro" id="IPR036416">
    <property type="entry name" value="Pept_tRNA_hydro_sf"/>
</dbReference>
<feature type="binding site" evidence="7">
    <location>
        <position position="14"/>
    </location>
    <ligand>
        <name>tRNA</name>
        <dbReference type="ChEBI" id="CHEBI:17843"/>
    </ligand>
</feature>
<reference evidence="10" key="1">
    <citation type="journal article" date="2020" name="mSystems">
        <title>Genome- and Community-Level Interaction Insights into Carbon Utilization and Element Cycling Functions of Hydrothermarchaeota in Hydrothermal Sediment.</title>
        <authorList>
            <person name="Zhou Z."/>
            <person name="Liu Y."/>
            <person name="Xu W."/>
            <person name="Pan J."/>
            <person name="Luo Z.H."/>
            <person name="Li M."/>
        </authorList>
    </citation>
    <scope>NUCLEOTIDE SEQUENCE [LARGE SCALE GENOMIC DNA]</scope>
    <source>
        <strain evidence="10">HyVt-485</strain>
    </source>
</reference>
<feature type="binding site" evidence="7">
    <location>
        <position position="116"/>
    </location>
    <ligand>
        <name>tRNA</name>
        <dbReference type="ChEBI" id="CHEBI:17843"/>
    </ligand>
</feature>
<dbReference type="PROSITE" id="PS01195">
    <property type="entry name" value="PEPT_TRNA_HYDROL_1"/>
    <property type="match status" value="1"/>
</dbReference>
<sequence length="198" mass="21824">MLLIVGLGNPGQKYKNNRHNIGFMAVDELADTHGFSAEKSKFSGLIREGVIQTSQGPKKTLILKPTTFMNESGRAVGKAAQFYKIPVQDIIVFHDELDLEPGKLRVKTGGGIAGHNGLRSIRQHLGADFHRVRMGIGHPGHKDRVHGYVLSDFSKSERIWVHELCEACARAADLLAAKDFEKFQTKVSLLSPAPSKRT</sequence>
<evidence type="ECO:0000256" key="4">
    <source>
        <dbReference type="ARBA" id="ARBA00022884"/>
    </source>
</evidence>
<keyword evidence="7" id="KW-0963">Cytoplasm</keyword>
<evidence type="ECO:0000256" key="9">
    <source>
        <dbReference type="RuleBase" id="RU004320"/>
    </source>
</evidence>
<gene>
    <name evidence="7" type="primary">pth</name>
    <name evidence="10" type="ORF">ENJ42_04030</name>
</gene>
<comment type="caution">
    <text evidence="10">The sequence shown here is derived from an EMBL/GenBank/DDBJ whole genome shotgun (WGS) entry which is preliminary data.</text>
</comment>
<evidence type="ECO:0000256" key="6">
    <source>
        <dbReference type="ARBA" id="ARBA00050038"/>
    </source>
</evidence>
<dbReference type="GO" id="GO:0000049">
    <property type="term" value="F:tRNA binding"/>
    <property type="evidence" value="ECO:0007669"/>
    <property type="project" value="UniProtKB-UniRule"/>
</dbReference>
<dbReference type="GO" id="GO:0072344">
    <property type="term" value="P:rescue of stalled ribosome"/>
    <property type="evidence" value="ECO:0007669"/>
    <property type="project" value="UniProtKB-UniRule"/>
</dbReference>
<comment type="function">
    <text evidence="7">Hydrolyzes ribosome-free peptidyl-tRNAs (with 1 or more amino acids incorporated), which drop off the ribosome during protein synthesis, or as a result of ribosome stalling.</text>
</comment>
<evidence type="ECO:0000256" key="1">
    <source>
        <dbReference type="ARBA" id="ARBA00013260"/>
    </source>
</evidence>
<comment type="subcellular location">
    <subcellularLocation>
        <location evidence="7">Cytoplasm</location>
    </subcellularLocation>
</comment>
<comment type="catalytic activity">
    <reaction evidence="7 8">
        <text>an N-acyl-L-alpha-aminoacyl-tRNA + H2O = an N-acyl-L-amino acid + a tRNA + H(+)</text>
        <dbReference type="Rhea" id="RHEA:54448"/>
        <dbReference type="Rhea" id="RHEA-COMP:10123"/>
        <dbReference type="Rhea" id="RHEA-COMP:13883"/>
        <dbReference type="ChEBI" id="CHEBI:15377"/>
        <dbReference type="ChEBI" id="CHEBI:15378"/>
        <dbReference type="ChEBI" id="CHEBI:59874"/>
        <dbReference type="ChEBI" id="CHEBI:78442"/>
        <dbReference type="ChEBI" id="CHEBI:138191"/>
        <dbReference type="EC" id="3.1.1.29"/>
    </reaction>
</comment>
<dbReference type="NCBIfam" id="TIGR00447">
    <property type="entry name" value="pth"/>
    <property type="match status" value="1"/>
</dbReference>
<comment type="subunit">
    <text evidence="7">Monomer.</text>
</comment>
<dbReference type="Pfam" id="PF01195">
    <property type="entry name" value="Pept_tRNA_hydro"/>
    <property type="match status" value="1"/>
</dbReference>
<name>A0A7C5R0G9_9PROT</name>
<keyword evidence="3 7" id="KW-0378">Hydrolase</keyword>
<dbReference type="AlphaFoldDB" id="A0A7C5R0G9"/>
<evidence type="ECO:0000256" key="3">
    <source>
        <dbReference type="ARBA" id="ARBA00022801"/>
    </source>
</evidence>
<dbReference type="SUPFAM" id="SSF53178">
    <property type="entry name" value="Peptidyl-tRNA hydrolase-like"/>
    <property type="match status" value="1"/>
</dbReference>
<proteinExistence type="inferred from homology"/>
<feature type="site" description="Stabilizes the basic form of H active site to accept a proton" evidence="7">
    <location>
        <position position="95"/>
    </location>
</feature>
<comment type="function">
    <text evidence="7">Catalyzes the release of premature peptidyl moieties from peptidyl-tRNA molecules trapped in stalled 50S ribosomal subunits, and thus maintains levels of free tRNAs and 50S ribosomes.</text>
</comment>
<dbReference type="InterPro" id="IPR001328">
    <property type="entry name" value="Pept_tRNA_hydro"/>
</dbReference>
<dbReference type="InterPro" id="IPR018171">
    <property type="entry name" value="Pept_tRNA_hydro_CS"/>
</dbReference>
<dbReference type="CDD" id="cd00462">
    <property type="entry name" value="PTH"/>
    <property type="match status" value="1"/>
</dbReference>
<feature type="binding site" evidence="7">
    <location>
        <position position="70"/>
    </location>
    <ligand>
        <name>tRNA</name>
        <dbReference type="ChEBI" id="CHEBI:17843"/>
    </ligand>
</feature>
<dbReference type="GO" id="GO:0004045">
    <property type="term" value="F:peptidyl-tRNA hydrolase activity"/>
    <property type="evidence" value="ECO:0007669"/>
    <property type="project" value="UniProtKB-UniRule"/>
</dbReference>
<dbReference type="Proteomes" id="UP000885830">
    <property type="component" value="Unassembled WGS sequence"/>
</dbReference>
<dbReference type="PANTHER" id="PTHR17224">
    <property type="entry name" value="PEPTIDYL-TRNA HYDROLASE"/>
    <property type="match status" value="1"/>
</dbReference>
<dbReference type="PROSITE" id="PS01196">
    <property type="entry name" value="PEPT_TRNA_HYDROL_2"/>
    <property type="match status" value="1"/>
</dbReference>
<keyword evidence="4 7" id="KW-0694">RNA-binding</keyword>
<feature type="active site" description="Proton acceptor" evidence="7">
    <location>
        <position position="19"/>
    </location>
</feature>